<dbReference type="InterPro" id="IPR024079">
    <property type="entry name" value="MetalloPept_cat_dom_sf"/>
</dbReference>
<keyword evidence="3" id="KW-1185">Reference proteome</keyword>
<proteinExistence type="predicted"/>
<name>A0A0N5CF06_STREA</name>
<dbReference type="Proteomes" id="UP000046392">
    <property type="component" value="Unplaced"/>
</dbReference>
<dbReference type="GO" id="GO:0004222">
    <property type="term" value="F:metalloendopeptidase activity"/>
    <property type="evidence" value="ECO:0007669"/>
    <property type="project" value="InterPro"/>
</dbReference>
<evidence type="ECO:0000313" key="3">
    <source>
        <dbReference type="Proteomes" id="UP000046392"/>
    </source>
</evidence>
<keyword evidence="1" id="KW-0732">Signal</keyword>
<sequence>MRLFLTLPIIIIFLALLTNNVICKNSNKKNKFSYNTKLASQSFDYYINDTVNPCEDFYTFACGKMNGKKKVNTDSDGRVKIIQSEYYFRDFYQDVKRGVYDRDSKAIKKISLMRKKCNDIDKLYLDDCIKTVDVFGYYAFAAHYAKLLNDELSEYKWLDVVTETFNQLKSQLKRMVKQRKRLLDRKTKANYLLKIEQMSLGIGKLFKEKSKCRSYMEQCYEYFKFSRKDDVLNMLQNIRNYEFMLPDKDKQFKEMCLNYIKKSKSGDLRLEDLLYSHTFYLHEQNKLIVNPSIFNSLCYNPRYPESLNYGCAGFIIGHEMLHAFDSEGIYLNKDGKENLEITSSFTKRMFEKRKKCYKDKYGKNSNVMLTLDEDVSDNGGIKIAFESHLKYCKNFKNKDSLIPKFEKYTHDQLFFINAARSICSTPANVNVNLYDNDFESSRKKFRVYKVMSNYKSFSRAFQCGHGTNMNSKHKCRVW</sequence>
<organism evidence="3 4">
    <name type="scientific">Strongyloides papillosus</name>
    <name type="common">Intestinal threadworm</name>
    <dbReference type="NCBI Taxonomy" id="174720"/>
    <lineage>
        <taxon>Eukaryota</taxon>
        <taxon>Metazoa</taxon>
        <taxon>Ecdysozoa</taxon>
        <taxon>Nematoda</taxon>
        <taxon>Chromadorea</taxon>
        <taxon>Rhabditida</taxon>
        <taxon>Tylenchina</taxon>
        <taxon>Panagrolaimomorpha</taxon>
        <taxon>Strongyloidoidea</taxon>
        <taxon>Strongyloididae</taxon>
        <taxon>Strongyloides</taxon>
    </lineage>
</organism>
<feature type="domain" description="Peptidase M13 C-terminal" evidence="2">
    <location>
        <begin position="279"/>
        <end position="477"/>
    </location>
</feature>
<feature type="chain" id="PRO_5005896026" evidence="1">
    <location>
        <begin position="24"/>
        <end position="478"/>
    </location>
</feature>
<feature type="signal peptide" evidence="1">
    <location>
        <begin position="1"/>
        <end position="23"/>
    </location>
</feature>
<evidence type="ECO:0000256" key="1">
    <source>
        <dbReference type="SAM" id="SignalP"/>
    </source>
</evidence>
<dbReference type="Gene3D" id="1.10.1380.10">
    <property type="entry name" value="Neutral endopeptidase , domain2"/>
    <property type="match status" value="2"/>
</dbReference>
<dbReference type="InterPro" id="IPR042089">
    <property type="entry name" value="Peptidase_M13_dom_2"/>
</dbReference>
<accession>A0A0N5CF06</accession>
<dbReference type="PRINTS" id="PR00786">
    <property type="entry name" value="NEPRILYSIN"/>
</dbReference>
<dbReference type="GO" id="GO:0016485">
    <property type="term" value="P:protein processing"/>
    <property type="evidence" value="ECO:0007669"/>
    <property type="project" value="TreeGrafter"/>
</dbReference>
<protein>
    <submittedName>
        <fullName evidence="4">Peptidase_M13 domain-containing protein</fullName>
    </submittedName>
</protein>
<dbReference type="GO" id="GO:0005886">
    <property type="term" value="C:plasma membrane"/>
    <property type="evidence" value="ECO:0007669"/>
    <property type="project" value="TreeGrafter"/>
</dbReference>
<reference evidence="4" key="1">
    <citation type="submission" date="2017-02" db="UniProtKB">
        <authorList>
            <consortium name="WormBaseParasite"/>
        </authorList>
    </citation>
    <scope>IDENTIFICATION</scope>
</reference>
<evidence type="ECO:0000259" key="2">
    <source>
        <dbReference type="Pfam" id="PF01431"/>
    </source>
</evidence>
<dbReference type="Gene3D" id="3.40.390.10">
    <property type="entry name" value="Collagenase (Catalytic Domain)"/>
    <property type="match status" value="2"/>
</dbReference>
<dbReference type="PANTHER" id="PTHR11733">
    <property type="entry name" value="ZINC METALLOPROTEASE FAMILY M13 NEPRILYSIN-RELATED"/>
    <property type="match status" value="1"/>
</dbReference>
<dbReference type="Pfam" id="PF01431">
    <property type="entry name" value="Peptidase_M13"/>
    <property type="match status" value="1"/>
</dbReference>
<evidence type="ECO:0000313" key="4">
    <source>
        <dbReference type="WBParaSite" id="SPAL_0001644400.1"/>
    </source>
</evidence>
<dbReference type="InterPro" id="IPR018497">
    <property type="entry name" value="Peptidase_M13_C"/>
</dbReference>
<dbReference type="SUPFAM" id="SSF55486">
    <property type="entry name" value="Metalloproteases ('zincins'), catalytic domain"/>
    <property type="match status" value="2"/>
</dbReference>
<dbReference type="PANTHER" id="PTHR11733:SF133">
    <property type="entry name" value="PHOSPHATE-REGULATING NEUTRAL ENDOPEPTIDASE PHEX"/>
    <property type="match status" value="1"/>
</dbReference>
<dbReference type="InterPro" id="IPR000718">
    <property type="entry name" value="Peptidase_M13"/>
</dbReference>
<dbReference type="PROSITE" id="PS51885">
    <property type="entry name" value="NEPRILYSIN"/>
    <property type="match status" value="1"/>
</dbReference>
<dbReference type="WBParaSite" id="SPAL_0001644400.1">
    <property type="protein sequence ID" value="SPAL_0001644400.1"/>
    <property type="gene ID" value="SPAL_0001644400"/>
</dbReference>
<dbReference type="AlphaFoldDB" id="A0A0N5CF06"/>